<evidence type="ECO:0000256" key="2">
    <source>
        <dbReference type="ARBA" id="ARBA00022553"/>
    </source>
</evidence>
<feature type="domain" description="ZMYM2-like/QRICH1 C-terminal" evidence="5">
    <location>
        <begin position="20"/>
        <end position="78"/>
    </location>
</feature>
<evidence type="ECO:0000259" key="5">
    <source>
        <dbReference type="Pfam" id="PF12012"/>
    </source>
</evidence>
<dbReference type="AlphaFoldDB" id="A0A817RRI7"/>
<dbReference type="EMBL" id="CAJOBO010002795">
    <property type="protein sequence ID" value="CAF4468438.1"/>
    <property type="molecule type" value="Genomic_DNA"/>
</dbReference>
<gene>
    <name evidence="8" type="ORF">HFQ381_LOCUS25247</name>
    <name evidence="6" type="ORF">TIS948_LOCUS15375</name>
    <name evidence="7" type="ORF">UJA718_LOCUS17732</name>
</gene>
<dbReference type="Proteomes" id="UP000663851">
    <property type="component" value="Unassembled WGS sequence"/>
</dbReference>
<evidence type="ECO:0000256" key="3">
    <source>
        <dbReference type="ARBA" id="ARBA00022843"/>
    </source>
</evidence>
<feature type="region of interest" description="Disordered" evidence="4">
    <location>
        <begin position="162"/>
        <end position="182"/>
    </location>
</feature>
<keyword evidence="3" id="KW-0832">Ubl conjugation</keyword>
<accession>A0A817RRI7</accession>
<organism evidence="6 9">
    <name type="scientific">Rotaria socialis</name>
    <dbReference type="NCBI Taxonomy" id="392032"/>
    <lineage>
        <taxon>Eukaryota</taxon>
        <taxon>Metazoa</taxon>
        <taxon>Spiralia</taxon>
        <taxon>Gnathifera</taxon>
        <taxon>Rotifera</taxon>
        <taxon>Eurotatoria</taxon>
        <taxon>Bdelloidea</taxon>
        <taxon>Philodinida</taxon>
        <taxon>Philodinidae</taxon>
        <taxon>Rotaria</taxon>
    </lineage>
</organism>
<evidence type="ECO:0000256" key="4">
    <source>
        <dbReference type="SAM" id="MobiDB-lite"/>
    </source>
</evidence>
<proteinExistence type="predicted"/>
<comment type="caution">
    <text evidence="6">The sequence shown here is derived from an EMBL/GenBank/DDBJ whole genome shotgun (WGS) entry which is preliminary data.</text>
</comment>
<evidence type="ECO:0000313" key="7">
    <source>
        <dbReference type="EMBL" id="CAF4380688.1"/>
    </source>
</evidence>
<feature type="domain" description="ZMYM2-like/QRICH1 C-terminal" evidence="5">
    <location>
        <begin position="80"/>
        <end position="151"/>
    </location>
</feature>
<evidence type="ECO:0000313" key="9">
    <source>
        <dbReference type="Proteomes" id="UP000663825"/>
    </source>
</evidence>
<dbReference type="EMBL" id="CAJOBP010002915">
    <property type="protein sequence ID" value="CAF4380688.1"/>
    <property type="molecule type" value="Genomic_DNA"/>
</dbReference>
<protein>
    <recommendedName>
        <fullName evidence="5">ZMYM2-like/QRICH1 C-terminal domain-containing protein</fullName>
    </recommendedName>
</protein>
<dbReference type="OrthoDB" id="10025028at2759"/>
<dbReference type="Proteomes" id="UP000663873">
    <property type="component" value="Unassembled WGS sequence"/>
</dbReference>
<keyword evidence="1" id="KW-1017">Isopeptide bond</keyword>
<sequence>MEQNIFPYTLDHALQVNTYISLIDEDLLYDIYQFGILTPWSLLTTFIYTNTKYFNLKTVESHMAIGFANFGKYSQWQNSPTIYETTEHINLPVRCPIKRYDFYVSKCPEQIGGTTDVLYLHPISEQIPENSLWFSHEPLSSTIIDQILNHLNLLPDFYTQTKPVETGPTSSTGQINSATSKH</sequence>
<dbReference type="PANTHER" id="PTHR45736">
    <property type="entry name" value="ZINC FINGER MYM-TYPE PROTEIN"/>
    <property type="match status" value="1"/>
</dbReference>
<keyword evidence="2" id="KW-0597">Phosphoprotein</keyword>
<keyword evidence="10" id="KW-1185">Reference proteome</keyword>
<reference evidence="6" key="1">
    <citation type="submission" date="2021-02" db="EMBL/GenBank/DDBJ databases">
        <authorList>
            <person name="Nowell W R."/>
        </authorList>
    </citation>
    <scope>NUCLEOTIDE SEQUENCE</scope>
</reference>
<dbReference type="InterPro" id="IPR051284">
    <property type="entry name" value="ZnF_MYMT-QRICH1"/>
</dbReference>
<evidence type="ECO:0000313" key="6">
    <source>
        <dbReference type="EMBL" id="CAF3253972.1"/>
    </source>
</evidence>
<name>A0A817RRI7_9BILA</name>
<dbReference type="Pfam" id="PF12012">
    <property type="entry name" value="DUF3504"/>
    <property type="match status" value="2"/>
</dbReference>
<dbReference type="EMBL" id="CAJNXB010002480">
    <property type="protein sequence ID" value="CAF3253972.1"/>
    <property type="molecule type" value="Genomic_DNA"/>
</dbReference>
<dbReference type="PANTHER" id="PTHR45736:SF1">
    <property type="entry name" value="WITHOUT CHILDREN, ISOFORM B"/>
    <property type="match status" value="1"/>
</dbReference>
<evidence type="ECO:0000313" key="8">
    <source>
        <dbReference type="EMBL" id="CAF4468438.1"/>
    </source>
</evidence>
<dbReference type="Proteomes" id="UP000663825">
    <property type="component" value="Unassembled WGS sequence"/>
</dbReference>
<evidence type="ECO:0000313" key="10">
    <source>
        <dbReference type="Proteomes" id="UP000663873"/>
    </source>
</evidence>
<evidence type="ECO:0000256" key="1">
    <source>
        <dbReference type="ARBA" id="ARBA00022499"/>
    </source>
</evidence>
<dbReference type="InterPro" id="IPR021893">
    <property type="entry name" value="ZMYM2-like_C"/>
</dbReference>